<evidence type="ECO:0000256" key="6">
    <source>
        <dbReference type="ARBA" id="ARBA00022917"/>
    </source>
</evidence>
<dbReference type="PIRSF" id="PIRSF005901">
    <property type="entry name" value="EF-P"/>
    <property type="match status" value="1"/>
</dbReference>
<dbReference type="CDD" id="cd05794">
    <property type="entry name" value="S1_EF-P_repeat_2"/>
    <property type="match status" value="1"/>
</dbReference>
<keyword evidence="5 8" id="KW-0251">Elongation factor</keyword>
<keyword evidence="14" id="KW-1185">Reference proteome</keyword>
<dbReference type="FunFam" id="2.40.50.140:FF:000004">
    <property type="entry name" value="Elongation factor P"/>
    <property type="match status" value="1"/>
</dbReference>
<evidence type="ECO:0000256" key="5">
    <source>
        <dbReference type="ARBA" id="ARBA00022768"/>
    </source>
</evidence>
<sequence length="186" mass="20711">MEAIELRAGMTFEKDGKLIKVLESNHHKPGKGNTLMQLKLYDVRAGSTVQTTMRPSEKITPAVLEKKSAQYLYEQDGTSFFMDTDTYEQYELPDESIEHERLYLLENAMVQIEFYGDEVIGITLPSTVDLKITETQPTIKGGSVTSGGKPATLETGLVVNVPEFIQTGEVIQINTATGTYQKRADK</sequence>
<comment type="pathway">
    <text evidence="2 8">Protein biosynthesis; polypeptide chain elongation.</text>
</comment>
<dbReference type="PATRIC" id="fig|1291734.4.peg.1731"/>
<dbReference type="InterPro" id="IPR008991">
    <property type="entry name" value="Translation_prot_SH3-like_sf"/>
</dbReference>
<gene>
    <name evidence="8" type="primary">efp</name>
    <name evidence="13" type="ORF">FD02_GL001683</name>
</gene>
<organism evidence="13 14">
    <name type="scientific">Lacticaseibacillus nasuensis JCM 17158</name>
    <dbReference type="NCBI Taxonomy" id="1291734"/>
    <lineage>
        <taxon>Bacteria</taxon>
        <taxon>Bacillati</taxon>
        <taxon>Bacillota</taxon>
        <taxon>Bacilli</taxon>
        <taxon>Lactobacillales</taxon>
        <taxon>Lactobacillaceae</taxon>
        <taxon>Lacticaseibacillus</taxon>
    </lineage>
</organism>
<dbReference type="PANTHER" id="PTHR30053">
    <property type="entry name" value="ELONGATION FACTOR P"/>
    <property type="match status" value="1"/>
</dbReference>
<dbReference type="Pfam" id="PF09285">
    <property type="entry name" value="Elong-fact-P_C"/>
    <property type="match status" value="1"/>
</dbReference>
<proteinExistence type="inferred from homology"/>
<evidence type="ECO:0000256" key="3">
    <source>
        <dbReference type="ARBA" id="ARBA00009479"/>
    </source>
</evidence>
<dbReference type="InterPro" id="IPR020599">
    <property type="entry name" value="Transl_elong_fac_P/YeiP"/>
</dbReference>
<dbReference type="Proteomes" id="UP000051804">
    <property type="component" value="Unassembled WGS sequence"/>
</dbReference>
<reference evidence="13 14" key="1">
    <citation type="journal article" date="2015" name="Genome Announc.">
        <title>Expanding the biotechnology potential of lactobacilli through comparative genomics of 213 strains and associated genera.</title>
        <authorList>
            <person name="Sun Z."/>
            <person name="Harris H.M."/>
            <person name="McCann A."/>
            <person name="Guo C."/>
            <person name="Argimon S."/>
            <person name="Zhang W."/>
            <person name="Yang X."/>
            <person name="Jeffery I.B."/>
            <person name="Cooney J.C."/>
            <person name="Kagawa T.F."/>
            <person name="Liu W."/>
            <person name="Song Y."/>
            <person name="Salvetti E."/>
            <person name="Wrobel A."/>
            <person name="Rasinkangas P."/>
            <person name="Parkhill J."/>
            <person name="Rea M.C."/>
            <person name="O'Sullivan O."/>
            <person name="Ritari J."/>
            <person name="Douillard F.P."/>
            <person name="Paul Ross R."/>
            <person name="Yang R."/>
            <person name="Briner A.E."/>
            <person name="Felis G.E."/>
            <person name="de Vos W.M."/>
            <person name="Barrangou R."/>
            <person name="Klaenhammer T.R."/>
            <person name="Caufield P.W."/>
            <person name="Cui Y."/>
            <person name="Zhang H."/>
            <person name="O'Toole P.W."/>
        </authorList>
    </citation>
    <scope>NUCLEOTIDE SEQUENCE [LARGE SCALE GENOMIC DNA]</scope>
    <source>
        <strain evidence="13 14">JCM 17158</strain>
    </source>
</reference>
<accession>A0A0R1JRC0</accession>
<keyword evidence="6 8" id="KW-0648">Protein biosynthesis</keyword>
<dbReference type="SUPFAM" id="SSF50104">
    <property type="entry name" value="Translation proteins SH3-like domain"/>
    <property type="match status" value="1"/>
</dbReference>
<dbReference type="InterPro" id="IPR013185">
    <property type="entry name" value="Transl_elong_KOW-like"/>
</dbReference>
<evidence type="ECO:0000256" key="9">
    <source>
        <dbReference type="NCBIfam" id="TIGR00038"/>
    </source>
</evidence>
<dbReference type="NCBIfam" id="TIGR00038">
    <property type="entry name" value="efp"/>
    <property type="match status" value="1"/>
</dbReference>
<feature type="domain" description="Translation elongation factor P/YeiP central" evidence="12">
    <location>
        <begin position="66"/>
        <end position="120"/>
    </location>
</feature>
<dbReference type="UniPathway" id="UPA00345"/>
<dbReference type="FunFam" id="2.30.30.30:FF:000003">
    <property type="entry name" value="Elongation factor P"/>
    <property type="match status" value="1"/>
</dbReference>
<dbReference type="GO" id="GO:0003746">
    <property type="term" value="F:translation elongation factor activity"/>
    <property type="evidence" value="ECO:0007669"/>
    <property type="project" value="UniProtKB-UniRule"/>
</dbReference>
<dbReference type="InterPro" id="IPR014722">
    <property type="entry name" value="Rib_uL2_dom2"/>
</dbReference>
<comment type="similarity">
    <text evidence="3 8 10">Belongs to the elongation factor P family.</text>
</comment>
<comment type="subcellular location">
    <subcellularLocation>
        <location evidence="1 8">Cytoplasm</location>
    </subcellularLocation>
</comment>
<evidence type="ECO:0000313" key="14">
    <source>
        <dbReference type="Proteomes" id="UP000051804"/>
    </source>
</evidence>
<dbReference type="SMART" id="SM01185">
    <property type="entry name" value="EFP"/>
    <property type="match status" value="1"/>
</dbReference>
<comment type="function">
    <text evidence="7 8">Involved in peptide bond synthesis. Stimulates efficient translation and peptide-bond synthesis on native or reconstituted 70S ribosomes in vitro. Probably functions indirectly by altering the affinity of the ribosome for aminoacyl-tRNA, thus increasing their reactivity as acceptors for peptidyl transferase.</text>
</comment>
<dbReference type="InterPro" id="IPR015365">
    <property type="entry name" value="Elong-fact-P_C"/>
</dbReference>
<evidence type="ECO:0000256" key="8">
    <source>
        <dbReference type="HAMAP-Rule" id="MF_00141"/>
    </source>
</evidence>
<keyword evidence="4 8" id="KW-0963">Cytoplasm</keyword>
<dbReference type="GO" id="GO:0043043">
    <property type="term" value="P:peptide biosynthetic process"/>
    <property type="evidence" value="ECO:0007669"/>
    <property type="project" value="InterPro"/>
</dbReference>
<dbReference type="OrthoDB" id="9801844at2"/>
<dbReference type="PANTHER" id="PTHR30053:SF12">
    <property type="entry name" value="ELONGATION FACTOR P (EF-P) FAMILY PROTEIN"/>
    <property type="match status" value="1"/>
</dbReference>
<dbReference type="FunFam" id="2.40.50.140:FF:000009">
    <property type="entry name" value="Elongation factor P"/>
    <property type="match status" value="1"/>
</dbReference>
<protein>
    <recommendedName>
        <fullName evidence="8 9">Elongation factor P</fullName>
        <shortName evidence="8">EF-P</shortName>
    </recommendedName>
</protein>
<dbReference type="Gene3D" id="2.30.30.30">
    <property type="match status" value="1"/>
</dbReference>
<evidence type="ECO:0000256" key="10">
    <source>
        <dbReference type="RuleBase" id="RU004389"/>
    </source>
</evidence>
<evidence type="ECO:0000256" key="2">
    <source>
        <dbReference type="ARBA" id="ARBA00004815"/>
    </source>
</evidence>
<dbReference type="GO" id="GO:0003743">
    <property type="term" value="F:translation initiation factor activity"/>
    <property type="evidence" value="ECO:0007669"/>
    <property type="project" value="UniProtKB-KW"/>
</dbReference>
<name>A0A0R1JRC0_9LACO</name>
<dbReference type="Pfam" id="PF01132">
    <property type="entry name" value="EFP"/>
    <property type="match status" value="1"/>
</dbReference>
<dbReference type="CDD" id="cd04470">
    <property type="entry name" value="S1_EF-P_repeat_1"/>
    <property type="match status" value="1"/>
</dbReference>
<dbReference type="HAMAP" id="MF_00141">
    <property type="entry name" value="EF_P"/>
    <property type="match status" value="1"/>
</dbReference>
<evidence type="ECO:0000256" key="4">
    <source>
        <dbReference type="ARBA" id="ARBA00022490"/>
    </source>
</evidence>
<dbReference type="PROSITE" id="PS01275">
    <property type="entry name" value="EFP"/>
    <property type="match status" value="1"/>
</dbReference>
<dbReference type="EMBL" id="AZDJ01000003">
    <property type="protein sequence ID" value="KRK73853.1"/>
    <property type="molecule type" value="Genomic_DNA"/>
</dbReference>
<dbReference type="Gene3D" id="2.40.50.140">
    <property type="entry name" value="Nucleic acid-binding proteins"/>
    <property type="match status" value="2"/>
</dbReference>
<comment type="caution">
    <text evidence="13">The sequence shown here is derived from an EMBL/GenBank/DDBJ whole genome shotgun (WGS) entry which is preliminary data.</text>
</comment>
<dbReference type="InterPro" id="IPR013852">
    <property type="entry name" value="Transl_elong_P/YeiP_CS"/>
</dbReference>
<evidence type="ECO:0000259" key="12">
    <source>
        <dbReference type="SMART" id="SM01185"/>
    </source>
</evidence>
<evidence type="ECO:0000313" key="13">
    <source>
        <dbReference type="EMBL" id="KRK73853.1"/>
    </source>
</evidence>
<feature type="domain" description="Elongation factor P C-terminal" evidence="11">
    <location>
        <begin position="128"/>
        <end position="183"/>
    </location>
</feature>
<dbReference type="RefSeq" id="WP_056950035.1">
    <property type="nucleotide sequence ID" value="NZ_AZDJ01000003.1"/>
</dbReference>
<dbReference type="SUPFAM" id="SSF50249">
    <property type="entry name" value="Nucleic acid-binding proteins"/>
    <property type="match status" value="2"/>
</dbReference>
<dbReference type="AlphaFoldDB" id="A0A0R1JRC0"/>
<dbReference type="GO" id="GO:0005829">
    <property type="term" value="C:cytosol"/>
    <property type="evidence" value="ECO:0007669"/>
    <property type="project" value="UniProtKB-ARBA"/>
</dbReference>
<dbReference type="STRING" id="1291734.FD02_GL001683"/>
<dbReference type="InterPro" id="IPR001059">
    <property type="entry name" value="Transl_elong_P/YeiP_cen"/>
</dbReference>
<dbReference type="InterPro" id="IPR012340">
    <property type="entry name" value="NA-bd_OB-fold"/>
</dbReference>
<evidence type="ECO:0000259" key="11">
    <source>
        <dbReference type="SMART" id="SM00841"/>
    </source>
</evidence>
<keyword evidence="13" id="KW-0396">Initiation factor</keyword>
<evidence type="ECO:0000256" key="7">
    <source>
        <dbReference type="ARBA" id="ARBA00025469"/>
    </source>
</evidence>
<dbReference type="SMART" id="SM00841">
    <property type="entry name" value="Elong-fact-P_C"/>
    <property type="match status" value="1"/>
</dbReference>
<dbReference type="InterPro" id="IPR011768">
    <property type="entry name" value="Transl_elongation_fac_P"/>
</dbReference>
<dbReference type="Pfam" id="PF08207">
    <property type="entry name" value="EFP_N"/>
    <property type="match status" value="1"/>
</dbReference>
<dbReference type="NCBIfam" id="NF001810">
    <property type="entry name" value="PRK00529.1"/>
    <property type="match status" value="1"/>
</dbReference>
<evidence type="ECO:0000256" key="1">
    <source>
        <dbReference type="ARBA" id="ARBA00004496"/>
    </source>
</evidence>